<dbReference type="SUPFAM" id="SSF88723">
    <property type="entry name" value="PIN domain-like"/>
    <property type="match status" value="1"/>
</dbReference>
<keyword evidence="3" id="KW-0614">Plasmid</keyword>
<accession>A0A0W0R2K6</accession>
<dbReference type="PANTHER" id="PTHR36173:SF2">
    <property type="entry name" value="RIBONUCLEASE VAPC16"/>
    <property type="match status" value="1"/>
</dbReference>
<dbReference type="InterPro" id="IPR052919">
    <property type="entry name" value="TA_system_RNase"/>
</dbReference>
<sequence length="122" mass="14364">MKYLLDTCVLLWALTGDEKRLKEFISPIQDIQNSIFVSIVSYWEIVVKKTLNKITIPDNFIELVEKSGFSWLQLELHHIQKLEKLPLHHNDPFDRLLVAQAMANNFQLLTPDKHILEYFKSN</sequence>
<dbReference type="InterPro" id="IPR002716">
    <property type="entry name" value="PIN_dom"/>
</dbReference>
<dbReference type="InterPro" id="IPR029060">
    <property type="entry name" value="PIN-like_dom_sf"/>
</dbReference>
<dbReference type="KEGG" id="ladl:NCTC12735_01668"/>
<proteinExistence type="predicted"/>
<dbReference type="AlphaFoldDB" id="A0A0W0R2K6"/>
<evidence type="ECO:0000313" key="5">
    <source>
        <dbReference type="Proteomes" id="UP000281170"/>
    </source>
</evidence>
<keyword evidence="4" id="KW-1185">Reference proteome</keyword>
<dbReference type="PATRIC" id="fig|45056.6.peg.1395"/>
<evidence type="ECO:0000313" key="3">
    <source>
        <dbReference type="EMBL" id="VEH86022.1"/>
    </source>
</evidence>
<evidence type="ECO:0000259" key="1">
    <source>
        <dbReference type="Pfam" id="PF01850"/>
    </source>
</evidence>
<dbReference type="EMBL" id="LR134433">
    <property type="protein sequence ID" value="VEH86022.1"/>
    <property type="molecule type" value="Genomic_DNA"/>
</dbReference>
<dbReference type="Proteomes" id="UP000281170">
    <property type="component" value="Plasmid 24"/>
</dbReference>
<protein>
    <submittedName>
        <fullName evidence="2 3">PIN domain</fullName>
    </submittedName>
</protein>
<dbReference type="InterPro" id="IPR041705">
    <property type="entry name" value="PIN_Sll0205"/>
</dbReference>
<reference evidence="2 4" key="1">
    <citation type="submission" date="2015-11" db="EMBL/GenBank/DDBJ databases">
        <title>Identification of large and diverse effector repertoires of 38 Legionella species.</title>
        <authorList>
            <person name="Burstein D."/>
            <person name="Amaro F."/>
            <person name="Zusman T."/>
            <person name="Lifshitz Z."/>
            <person name="Cohen O."/>
            <person name="Gilbert J.A."/>
            <person name="Pupko T."/>
            <person name="Shuman H.A."/>
            <person name="Segal G."/>
        </authorList>
    </citation>
    <scope>NUCLEOTIDE SEQUENCE [LARGE SCALE GENOMIC DNA]</scope>
    <source>
        <strain evidence="2 4">1762-AUS-E</strain>
    </source>
</reference>
<organism evidence="2 4">
    <name type="scientific">Legionella adelaidensis</name>
    <dbReference type="NCBI Taxonomy" id="45056"/>
    <lineage>
        <taxon>Bacteria</taxon>
        <taxon>Pseudomonadati</taxon>
        <taxon>Pseudomonadota</taxon>
        <taxon>Gammaproteobacteria</taxon>
        <taxon>Legionellales</taxon>
        <taxon>Legionellaceae</taxon>
        <taxon>Legionella</taxon>
    </lineage>
</organism>
<feature type="domain" description="PIN" evidence="1">
    <location>
        <begin position="3"/>
        <end position="116"/>
    </location>
</feature>
<dbReference type="Gene3D" id="3.40.50.1010">
    <property type="entry name" value="5'-nuclease"/>
    <property type="match status" value="1"/>
</dbReference>
<dbReference type="RefSeq" id="WP_058462435.1">
    <property type="nucleotide sequence ID" value="NZ_CAAAHS010000016.1"/>
</dbReference>
<dbReference type="CDD" id="cd09872">
    <property type="entry name" value="PIN_Sll0205-like"/>
    <property type="match status" value="1"/>
</dbReference>
<dbReference type="EMBL" id="LNKA01000002">
    <property type="protein sequence ID" value="KTC65327.1"/>
    <property type="molecule type" value="Genomic_DNA"/>
</dbReference>
<evidence type="ECO:0000313" key="4">
    <source>
        <dbReference type="Proteomes" id="UP000054859"/>
    </source>
</evidence>
<dbReference type="OrthoDB" id="9798990at2"/>
<geneLocation type="plasmid" evidence="3 5">
    <name>24</name>
</geneLocation>
<gene>
    <name evidence="2" type="ORF">Lade_1349</name>
    <name evidence="3" type="ORF">NCTC12735_01668</name>
</gene>
<dbReference type="PANTHER" id="PTHR36173">
    <property type="entry name" value="RIBONUCLEASE VAPC16-RELATED"/>
    <property type="match status" value="1"/>
</dbReference>
<evidence type="ECO:0000313" key="2">
    <source>
        <dbReference type="EMBL" id="KTC65327.1"/>
    </source>
</evidence>
<dbReference type="Proteomes" id="UP000054859">
    <property type="component" value="Unassembled WGS sequence"/>
</dbReference>
<dbReference type="STRING" id="45056.Lade_1349"/>
<reference evidence="3 5" key="2">
    <citation type="submission" date="2018-12" db="EMBL/GenBank/DDBJ databases">
        <authorList>
            <consortium name="Pathogen Informatics"/>
        </authorList>
    </citation>
    <scope>NUCLEOTIDE SEQUENCE [LARGE SCALE GENOMIC DNA]</scope>
    <source>
        <strain evidence="3 5">NCTC12735</strain>
        <plasmid evidence="5">24</plasmid>
    </source>
</reference>
<dbReference type="Pfam" id="PF01850">
    <property type="entry name" value="PIN"/>
    <property type="match status" value="1"/>
</dbReference>
<name>A0A0W0R2K6_9GAMM</name>